<dbReference type="EMBL" id="GG697365">
    <property type="protein sequence ID" value="EFQ32828.1"/>
    <property type="molecule type" value="Genomic_DNA"/>
</dbReference>
<dbReference type="Gene3D" id="1.25.40.20">
    <property type="entry name" value="Ankyrin repeat-containing domain"/>
    <property type="match status" value="1"/>
</dbReference>
<dbReference type="PANTHER" id="PTHR24198:SF165">
    <property type="entry name" value="ANKYRIN REPEAT-CONTAINING PROTEIN-RELATED"/>
    <property type="match status" value="1"/>
</dbReference>
<keyword evidence="5" id="KW-1185">Reference proteome</keyword>
<gene>
    <name evidence="4" type="ORF">GLRG_07972</name>
</gene>
<dbReference type="HOGENOM" id="CLU_2176954_0_0_1"/>
<evidence type="ECO:0000256" key="3">
    <source>
        <dbReference type="PROSITE-ProRule" id="PRU00023"/>
    </source>
</evidence>
<keyword evidence="2 3" id="KW-0040">ANK repeat</keyword>
<dbReference type="InterPro" id="IPR036770">
    <property type="entry name" value="Ankyrin_rpt-contain_sf"/>
</dbReference>
<sequence>LGSIFLHIASKQGVHELIKCLVDLGADPCLESKVGLDAFLVACLDQKLVLLRRLLDCNGESSSQKTLEVWTPLHLAALEGKQGVVDILLSNGPLQFAAMAGNAEIARLIL</sequence>
<proteinExistence type="predicted"/>
<dbReference type="Proteomes" id="UP000008782">
    <property type="component" value="Unassembled WGS sequence"/>
</dbReference>
<dbReference type="PROSITE" id="PS50088">
    <property type="entry name" value="ANK_REPEAT"/>
    <property type="match status" value="2"/>
</dbReference>
<dbReference type="SMART" id="SM00248">
    <property type="entry name" value="ANK"/>
    <property type="match status" value="2"/>
</dbReference>
<evidence type="ECO:0000313" key="5">
    <source>
        <dbReference type="Proteomes" id="UP000008782"/>
    </source>
</evidence>
<feature type="repeat" description="ANK" evidence="3">
    <location>
        <begin position="1"/>
        <end position="33"/>
    </location>
</feature>
<dbReference type="STRING" id="645133.E3QPQ1"/>
<organism evidence="5">
    <name type="scientific">Colletotrichum graminicola (strain M1.001 / M2 / FGSC 10212)</name>
    <name type="common">Maize anthracnose fungus</name>
    <name type="synonym">Glomerella graminicola</name>
    <dbReference type="NCBI Taxonomy" id="645133"/>
    <lineage>
        <taxon>Eukaryota</taxon>
        <taxon>Fungi</taxon>
        <taxon>Dikarya</taxon>
        <taxon>Ascomycota</taxon>
        <taxon>Pezizomycotina</taxon>
        <taxon>Sordariomycetes</taxon>
        <taxon>Hypocreomycetidae</taxon>
        <taxon>Glomerellales</taxon>
        <taxon>Glomerellaceae</taxon>
        <taxon>Colletotrichum</taxon>
        <taxon>Colletotrichum graminicola species complex</taxon>
    </lineage>
</organism>
<dbReference type="AlphaFoldDB" id="E3QPQ1"/>
<dbReference type="GeneID" id="24413337"/>
<dbReference type="SUPFAM" id="SSF48403">
    <property type="entry name" value="Ankyrin repeat"/>
    <property type="match status" value="1"/>
</dbReference>
<evidence type="ECO:0000256" key="1">
    <source>
        <dbReference type="ARBA" id="ARBA00022737"/>
    </source>
</evidence>
<reference evidence="5" key="1">
    <citation type="journal article" date="2012" name="Nat. Genet.">
        <title>Lifestyle transitions in plant pathogenic Colletotrichum fungi deciphered by genome and transcriptome analyses.</title>
        <authorList>
            <person name="O'Connell R.J."/>
            <person name="Thon M.R."/>
            <person name="Hacquard S."/>
            <person name="Amyotte S.G."/>
            <person name="Kleemann J."/>
            <person name="Torres M.F."/>
            <person name="Damm U."/>
            <person name="Buiate E.A."/>
            <person name="Epstein L."/>
            <person name="Alkan N."/>
            <person name="Altmueller J."/>
            <person name="Alvarado-Balderrama L."/>
            <person name="Bauser C.A."/>
            <person name="Becker C."/>
            <person name="Birren B.W."/>
            <person name="Chen Z."/>
            <person name="Choi J."/>
            <person name="Crouch J.A."/>
            <person name="Duvick J.P."/>
            <person name="Farman M.A."/>
            <person name="Gan P."/>
            <person name="Heiman D."/>
            <person name="Henrissat B."/>
            <person name="Howard R.J."/>
            <person name="Kabbage M."/>
            <person name="Koch C."/>
            <person name="Kracher B."/>
            <person name="Kubo Y."/>
            <person name="Law A.D."/>
            <person name="Lebrun M.-H."/>
            <person name="Lee Y.-H."/>
            <person name="Miyara I."/>
            <person name="Moore N."/>
            <person name="Neumann U."/>
            <person name="Nordstroem K."/>
            <person name="Panaccione D.G."/>
            <person name="Panstruga R."/>
            <person name="Place M."/>
            <person name="Proctor R.H."/>
            <person name="Prusky D."/>
            <person name="Rech G."/>
            <person name="Reinhardt R."/>
            <person name="Rollins J.A."/>
            <person name="Rounsley S."/>
            <person name="Schardl C.L."/>
            <person name="Schwartz D.C."/>
            <person name="Shenoy N."/>
            <person name="Shirasu K."/>
            <person name="Sikhakolli U.R."/>
            <person name="Stueber K."/>
            <person name="Sukno S.A."/>
            <person name="Sweigard J.A."/>
            <person name="Takano Y."/>
            <person name="Takahara H."/>
            <person name="Trail F."/>
            <person name="van der Does H.C."/>
            <person name="Voll L.M."/>
            <person name="Will I."/>
            <person name="Young S."/>
            <person name="Zeng Q."/>
            <person name="Zhang J."/>
            <person name="Zhou S."/>
            <person name="Dickman M.B."/>
            <person name="Schulze-Lefert P."/>
            <person name="Ver Loren van Themaat E."/>
            <person name="Ma L.-J."/>
            <person name="Vaillancourt L.J."/>
        </authorList>
    </citation>
    <scope>NUCLEOTIDE SEQUENCE [LARGE SCALE GENOMIC DNA]</scope>
    <source>
        <strain evidence="5">M1.001 / M2 / FGSC 10212</strain>
    </source>
</reference>
<dbReference type="VEuPathDB" id="FungiDB:GLRG_07972"/>
<dbReference type="InterPro" id="IPR002110">
    <property type="entry name" value="Ankyrin_rpt"/>
</dbReference>
<accession>E3QPQ1</accession>
<dbReference type="RefSeq" id="XP_008096848.1">
    <property type="nucleotide sequence ID" value="XM_008098657.1"/>
</dbReference>
<name>E3QPQ1_COLGM</name>
<dbReference type="PROSITE" id="PS50297">
    <property type="entry name" value="ANK_REP_REGION"/>
    <property type="match status" value="1"/>
</dbReference>
<dbReference type="PANTHER" id="PTHR24198">
    <property type="entry name" value="ANKYRIN REPEAT AND PROTEIN KINASE DOMAIN-CONTAINING PROTEIN"/>
    <property type="match status" value="1"/>
</dbReference>
<feature type="repeat" description="ANK" evidence="3">
    <location>
        <begin position="68"/>
        <end position="92"/>
    </location>
</feature>
<protein>
    <submittedName>
        <fullName evidence="4">Uncharacterized protein</fullName>
    </submittedName>
</protein>
<evidence type="ECO:0000256" key="2">
    <source>
        <dbReference type="ARBA" id="ARBA00023043"/>
    </source>
</evidence>
<feature type="non-terminal residue" evidence="4">
    <location>
        <position position="1"/>
    </location>
</feature>
<dbReference type="Pfam" id="PF12796">
    <property type="entry name" value="Ank_2"/>
    <property type="match status" value="1"/>
</dbReference>
<keyword evidence="1" id="KW-0677">Repeat</keyword>
<dbReference type="OrthoDB" id="195446at2759"/>
<evidence type="ECO:0000313" key="4">
    <source>
        <dbReference type="EMBL" id="EFQ32828.1"/>
    </source>
</evidence>